<proteinExistence type="predicted"/>
<keyword evidence="2" id="KW-0472">Membrane</keyword>
<feature type="compositionally biased region" description="Basic and acidic residues" evidence="1">
    <location>
        <begin position="452"/>
        <end position="463"/>
    </location>
</feature>
<feature type="region of interest" description="Disordered" evidence="1">
    <location>
        <begin position="434"/>
        <end position="463"/>
    </location>
</feature>
<feature type="region of interest" description="Disordered" evidence="1">
    <location>
        <begin position="375"/>
        <end position="405"/>
    </location>
</feature>
<feature type="transmembrane region" description="Helical" evidence="2">
    <location>
        <begin position="91"/>
        <end position="110"/>
    </location>
</feature>
<evidence type="ECO:0000256" key="1">
    <source>
        <dbReference type="SAM" id="MobiDB-lite"/>
    </source>
</evidence>
<keyword evidence="2" id="KW-1133">Transmembrane helix</keyword>
<feature type="transmembrane region" description="Helical" evidence="2">
    <location>
        <begin position="254"/>
        <end position="272"/>
    </location>
</feature>
<keyword evidence="2" id="KW-0812">Transmembrane</keyword>
<reference evidence="3" key="1">
    <citation type="submission" date="2022-01" db="EMBL/GenBank/DDBJ databases">
        <authorList>
            <person name="King R."/>
        </authorList>
    </citation>
    <scope>NUCLEOTIDE SEQUENCE</scope>
</reference>
<organism evidence="3 4">
    <name type="scientific">Psylliodes chrysocephalus</name>
    <dbReference type="NCBI Taxonomy" id="3402493"/>
    <lineage>
        <taxon>Eukaryota</taxon>
        <taxon>Metazoa</taxon>
        <taxon>Ecdysozoa</taxon>
        <taxon>Arthropoda</taxon>
        <taxon>Hexapoda</taxon>
        <taxon>Insecta</taxon>
        <taxon>Pterygota</taxon>
        <taxon>Neoptera</taxon>
        <taxon>Endopterygota</taxon>
        <taxon>Coleoptera</taxon>
        <taxon>Polyphaga</taxon>
        <taxon>Cucujiformia</taxon>
        <taxon>Chrysomeloidea</taxon>
        <taxon>Chrysomelidae</taxon>
        <taxon>Galerucinae</taxon>
        <taxon>Alticini</taxon>
        <taxon>Psylliodes</taxon>
    </lineage>
</organism>
<feature type="transmembrane region" description="Helical" evidence="2">
    <location>
        <begin position="217"/>
        <end position="242"/>
    </location>
</feature>
<dbReference type="EMBL" id="OV651822">
    <property type="protein sequence ID" value="CAH1100370.1"/>
    <property type="molecule type" value="Genomic_DNA"/>
</dbReference>
<feature type="transmembrane region" description="Helical" evidence="2">
    <location>
        <begin position="159"/>
        <end position="177"/>
    </location>
</feature>
<gene>
    <name evidence="3" type="ORF">PSYICH_LOCUS1672</name>
</gene>
<feature type="transmembrane region" description="Helical" evidence="2">
    <location>
        <begin position="21"/>
        <end position="41"/>
    </location>
</feature>
<feature type="transmembrane region" description="Helical" evidence="2">
    <location>
        <begin position="130"/>
        <end position="147"/>
    </location>
</feature>
<feature type="compositionally biased region" description="Acidic residues" evidence="1">
    <location>
        <begin position="381"/>
        <end position="399"/>
    </location>
</feature>
<dbReference type="AlphaFoldDB" id="A0A9P0G833"/>
<feature type="transmembrane region" description="Helical" evidence="2">
    <location>
        <begin position="183"/>
        <end position="205"/>
    </location>
</feature>
<evidence type="ECO:0008006" key="5">
    <source>
        <dbReference type="Google" id="ProtNLM"/>
    </source>
</evidence>
<feature type="transmembrane region" description="Helical" evidence="2">
    <location>
        <begin position="53"/>
        <end position="71"/>
    </location>
</feature>
<dbReference type="Proteomes" id="UP001153636">
    <property type="component" value="Chromosome 10"/>
</dbReference>
<evidence type="ECO:0000256" key="2">
    <source>
        <dbReference type="SAM" id="Phobius"/>
    </source>
</evidence>
<accession>A0A9P0G833</accession>
<keyword evidence="4" id="KW-1185">Reference proteome</keyword>
<sequence length="463" mass="53926">MFINKLKTPSIESNAYSKMSYVTLFFKTELTCIPSILSKWLGDYYNNALCNGATWVFLLWWILHTGFNKFLNALLKKLKFKEYERDRLTDILWYLGFYGTGVVYCGAALSQNEVELFNFKKMQVPSISNLPTQVVLGYTLILMFYLHSAFWEGITKMRIINMLSYLFLFFFMLSSYILRVVEISFTLSALISIAQVVLHITKGLFVVLDQRYFYTKILIAALFIVTLAVHVAIHLIVIPLTFIVPLGLKIISDYPNILLLFLLFNLMGWLGAEIYQGVLFKFLNHWLYHGQDIKRKDSISSSDGYEQLDKHQGCLRSLTECALFLPRDDLAYEIQKIRKEIEERRARQLALRKPKNMFVQTLKCMLTINKKLKQKRKRLEDESESSENTDENQQDDLLPDDEHGTHENYEEDVLHKNELGSGDNQNILLFSDDIGISDNSTDSDDVLEQDSNLERKREELMYE</sequence>
<evidence type="ECO:0000313" key="3">
    <source>
        <dbReference type="EMBL" id="CAH1100370.1"/>
    </source>
</evidence>
<evidence type="ECO:0000313" key="4">
    <source>
        <dbReference type="Proteomes" id="UP001153636"/>
    </source>
</evidence>
<name>A0A9P0G833_9CUCU</name>
<protein>
    <recommendedName>
        <fullName evidence="5">Transmembrane protein</fullName>
    </recommendedName>
</protein>
<dbReference type="OrthoDB" id="6784046at2759"/>